<reference evidence="2" key="1">
    <citation type="submission" date="2022-09" db="EMBL/GenBank/DDBJ databases">
        <title>Complete genome sequence of Pseudomonas promysalinigenes strain RL-WG26, a newly isolated PGPR with the potential for plant salinity stress alleviation.</title>
        <authorList>
            <person name="Ren L."/>
            <person name="Wang G."/>
            <person name="Hu H."/>
        </authorList>
    </citation>
    <scope>NUCLEOTIDE SEQUENCE</scope>
    <source>
        <strain evidence="2">RL-WG26</strain>
    </source>
</reference>
<dbReference type="SUPFAM" id="SSF56349">
    <property type="entry name" value="DNA breaking-rejoining enzymes"/>
    <property type="match status" value="1"/>
</dbReference>
<dbReference type="Gene3D" id="1.10.443.10">
    <property type="entry name" value="Intergrase catalytic core"/>
    <property type="match status" value="1"/>
</dbReference>
<sequence>MKIIPFKSKATISNEENLTRYISHAKSIVSAGHYDFGWNSKIWKFPTTTIRFTKLEQNKTLHNSAIPTSDQVFGFTYSEFAKAYIINTIAESPKTRPRACFQALQYLDAAMRLSNETTCITQTSIHHLEEARSLIEKTGSKVGLGISLQTLAQTIAKHNMTSNGIASWKHRFSSKKAKPDVSKLPSDEAILSLAEIFALGHSSELDDESIYLTSLAALLISAPLRISEQLWLPVSLLNSDFDSTGVEQWFIQFFSSKYRKFANKPFVTVMAVHARTAISRLAAITEEGRNLAKHIESGSTEFYPHATCPRLPRHQTLTLDEIASALGVSKKQAVKLIHLMTGSYSTLNWSLDSLWSAVREYNLLRNPHFPYQVNPQAHEITPPRMSESLMCFRASQLVPKYKTSPVLLAPMNLDYFSKRLTDTKTNQQGAVISSFFDRHGYTGITLKSHQLRHFTNTAAQEGGLSLDLITKWSDRASEHQTRTYMHMDEARIARKIADSRIAIAEFTPTPISREEYNIYDNGPVITTIYGICTHPWVVSPCEKSGDCTDCSELLHCKGHRKSRAAIQRDYDLIAENLAAALQAVKDGTRPATRWVDHHTRRLERLTKLLAMHDDPSIPDGSAVMAPGTDFTHPGRILSTKHPEPSVPKSYSVVDDSLYGDDLLSCLKLFREQD</sequence>
<evidence type="ECO:0000313" key="3">
    <source>
        <dbReference type="Proteomes" id="UP001064504"/>
    </source>
</evidence>
<gene>
    <name evidence="2" type="ORF">N5C08_15470</name>
</gene>
<dbReference type="InterPro" id="IPR013762">
    <property type="entry name" value="Integrase-like_cat_sf"/>
</dbReference>
<keyword evidence="3" id="KW-1185">Reference proteome</keyword>
<dbReference type="InterPro" id="IPR011010">
    <property type="entry name" value="DNA_brk_join_enz"/>
</dbReference>
<protein>
    <recommendedName>
        <fullName evidence="4">Integrase</fullName>
    </recommendedName>
</protein>
<dbReference type="RefSeq" id="WP_261743701.1">
    <property type="nucleotide sequence ID" value="NZ_CP104557.1"/>
</dbReference>
<name>A0ABY6AHH3_9PSED</name>
<dbReference type="EMBL" id="CP104557">
    <property type="protein sequence ID" value="UXH38375.1"/>
    <property type="molecule type" value="Genomic_DNA"/>
</dbReference>
<accession>A0ABY6AHH3</accession>
<organism evidence="2 3">
    <name type="scientific">Pseudomonas promysalinigenes</name>
    <dbReference type="NCBI Taxonomy" id="485898"/>
    <lineage>
        <taxon>Bacteria</taxon>
        <taxon>Pseudomonadati</taxon>
        <taxon>Pseudomonadota</taxon>
        <taxon>Gammaproteobacteria</taxon>
        <taxon>Pseudomonadales</taxon>
        <taxon>Pseudomonadaceae</taxon>
        <taxon>Pseudomonas</taxon>
    </lineage>
</organism>
<keyword evidence="1" id="KW-0233">DNA recombination</keyword>
<evidence type="ECO:0000256" key="1">
    <source>
        <dbReference type="ARBA" id="ARBA00023172"/>
    </source>
</evidence>
<proteinExistence type="predicted"/>
<dbReference type="Proteomes" id="UP001064504">
    <property type="component" value="Chromosome"/>
</dbReference>
<evidence type="ECO:0000313" key="2">
    <source>
        <dbReference type="EMBL" id="UXH38375.1"/>
    </source>
</evidence>
<evidence type="ECO:0008006" key="4">
    <source>
        <dbReference type="Google" id="ProtNLM"/>
    </source>
</evidence>